<gene>
    <name evidence="3" type="ORF">E6A44_007785</name>
</gene>
<protein>
    <submittedName>
        <fullName evidence="3">Uncharacterized protein</fullName>
    </submittedName>
</protein>
<dbReference type="EMBL" id="SSHJ02000005">
    <property type="protein sequence ID" value="MFN0255466.1"/>
    <property type="molecule type" value="Genomic_DNA"/>
</dbReference>
<organism evidence="3 4">
    <name type="scientific">Pedobacter ureilyticus</name>
    <dbReference type="NCBI Taxonomy" id="1393051"/>
    <lineage>
        <taxon>Bacteria</taxon>
        <taxon>Pseudomonadati</taxon>
        <taxon>Bacteroidota</taxon>
        <taxon>Sphingobacteriia</taxon>
        <taxon>Sphingobacteriales</taxon>
        <taxon>Sphingobacteriaceae</taxon>
        <taxon>Pedobacter</taxon>
    </lineage>
</organism>
<evidence type="ECO:0000313" key="3">
    <source>
        <dbReference type="EMBL" id="MFN0255466.1"/>
    </source>
</evidence>
<keyword evidence="2" id="KW-0732">Signal</keyword>
<reference evidence="3 4" key="1">
    <citation type="submission" date="2024-12" db="EMBL/GenBank/DDBJ databases">
        <authorList>
            <person name="Hu S."/>
        </authorList>
    </citation>
    <scope>NUCLEOTIDE SEQUENCE [LARGE SCALE GENOMIC DNA]</scope>
    <source>
        <strain evidence="3 4">THG-T11</strain>
    </source>
</reference>
<dbReference type="RefSeq" id="WP_138722567.1">
    <property type="nucleotide sequence ID" value="NZ_SSHJ02000005.1"/>
</dbReference>
<keyword evidence="4" id="KW-1185">Reference proteome</keyword>
<comment type="caution">
    <text evidence="3">The sequence shown here is derived from an EMBL/GenBank/DDBJ whole genome shotgun (WGS) entry which is preliminary data.</text>
</comment>
<dbReference type="Proteomes" id="UP001517247">
    <property type="component" value="Unassembled WGS sequence"/>
</dbReference>
<feature type="chain" id="PRO_5047425093" evidence="2">
    <location>
        <begin position="23"/>
        <end position="155"/>
    </location>
</feature>
<name>A0ABW9J4K7_9SPHI</name>
<accession>A0ABW9J4K7</accession>
<evidence type="ECO:0000256" key="2">
    <source>
        <dbReference type="SAM" id="SignalP"/>
    </source>
</evidence>
<feature type="compositionally biased region" description="Basic and acidic residues" evidence="1">
    <location>
        <begin position="97"/>
        <end position="118"/>
    </location>
</feature>
<proteinExistence type="predicted"/>
<feature type="region of interest" description="Disordered" evidence="1">
    <location>
        <begin position="77"/>
        <end position="118"/>
    </location>
</feature>
<sequence length="155" mass="17436">MKKNFIYLLLAFAMLNVAKVKAQVYVAKVSKDSLNILTERLAALKASQKIQELKIEEAKEEAEVEKLRIKLLEANDKAKDAASKSNKTTQKLGEGTVDSKETDKLAKKAKSSMEDSQKALDKYNKQIGVVEKLRVEIQTEERKAGYKKPNIVFGY</sequence>
<evidence type="ECO:0000313" key="4">
    <source>
        <dbReference type="Proteomes" id="UP001517247"/>
    </source>
</evidence>
<feature type="signal peptide" evidence="2">
    <location>
        <begin position="1"/>
        <end position="22"/>
    </location>
</feature>
<evidence type="ECO:0000256" key="1">
    <source>
        <dbReference type="SAM" id="MobiDB-lite"/>
    </source>
</evidence>